<proteinExistence type="predicted"/>
<gene>
    <name evidence="2" type="ORF">AKL21_11040</name>
</gene>
<dbReference type="SUPFAM" id="SSF88697">
    <property type="entry name" value="PUA domain-like"/>
    <property type="match status" value="1"/>
</dbReference>
<dbReference type="InterPro" id="IPR015947">
    <property type="entry name" value="PUA-like_sf"/>
</dbReference>
<dbReference type="AlphaFoldDB" id="A0A267HP28"/>
<protein>
    <submittedName>
        <fullName evidence="2">Type III secretion system protein PrgU</fullName>
    </submittedName>
</protein>
<dbReference type="InterPro" id="IPR018589">
    <property type="entry name" value="Pheromone_resp_PrgU-like"/>
</dbReference>
<evidence type="ECO:0000259" key="1">
    <source>
        <dbReference type="Pfam" id="PF09627"/>
    </source>
</evidence>
<evidence type="ECO:0000313" key="2">
    <source>
        <dbReference type="EMBL" id="PAB00084.1"/>
    </source>
</evidence>
<dbReference type="Proteomes" id="UP000216797">
    <property type="component" value="Unassembled WGS sequence"/>
</dbReference>
<dbReference type="Pfam" id="PF09627">
    <property type="entry name" value="PrgU"/>
    <property type="match status" value="1"/>
</dbReference>
<name>A0A267HP28_9ENTE</name>
<feature type="domain" description="Pheromone response PrgU-like" evidence="1">
    <location>
        <begin position="14"/>
        <end position="114"/>
    </location>
</feature>
<dbReference type="InterPro" id="IPR038201">
    <property type="entry name" value="PrgU-like_sf"/>
</dbReference>
<dbReference type="RefSeq" id="WP_010746399.1">
    <property type="nucleotide sequence ID" value="NZ_JBKVRM010000004.1"/>
</dbReference>
<accession>A0A267HP28</accession>
<evidence type="ECO:0000313" key="3">
    <source>
        <dbReference type="Proteomes" id="UP000216797"/>
    </source>
</evidence>
<comment type="caution">
    <text evidence="2">The sequence shown here is derived from an EMBL/GenBank/DDBJ whole genome shotgun (WGS) entry which is preliminary data.</text>
</comment>
<reference evidence="2 3" key="1">
    <citation type="submission" date="2015-08" db="EMBL/GenBank/DDBJ databases">
        <title>Enterococcus genome sequence.</title>
        <authorList>
            <person name="Acedo J.Z."/>
            <person name="Vederas J.C."/>
        </authorList>
    </citation>
    <scope>NUCLEOTIDE SEQUENCE [LARGE SCALE GENOMIC DNA]</scope>
    <source>
        <strain evidence="2 3">49</strain>
    </source>
</reference>
<keyword evidence="3" id="KW-1185">Reference proteome</keyword>
<sequence>MEATLLRQERFDVMREIAIQEKDLALQWRGGKGQLLYVKLKKAKTLEARVNNIITPKNIHEVDTIKIIRNNRTFNVKVATEKTTYRRSFSGKYDAPVFYIETPITKAEYERIFNSK</sequence>
<dbReference type="EMBL" id="LHUG01000012">
    <property type="protein sequence ID" value="PAB00084.1"/>
    <property type="molecule type" value="Genomic_DNA"/>
</dbReference>
<organism evidence="2 3">
    <name type="scientific">Enterococcus canintestini</name>
    <dbReference type="NCBI Taxonomy" id="317010"/>
    <lineage>
        <taxon>Bacteria</taxon>
        <taxon>Bacillati</taxon>
        <taxon>Bacillota</taxon>
        <taxon>Bacilli</taxon>
        <taxon>Lactobacillales</taxon>
        <taxon>Enterococcaceae</taxon>
        <taxon>Enterococcus</taxon>
    </lineage>
</organism>
<dbReference type="Gene3D" id="2.40.450.10">
    <property type="entry name" value="PUA domain-like domain"/>
    <property type="match status" value="1"/>
</dbReference>